<dbReference type="NCBIfam" id="TIGR00952">
    <property type="entry name" value="S15_bact"/>
    <property type="match status" value="1"/>
</dbReference>
<comment type="similarity">
    <text evidence="1 5 6">Belongs to the universal ribosomal protein uS15 family.</text>
</comment>
<dbReference type="GO" id="GO:1990904">
    <property type="term" value="C:ribonucleoprotein complex"/>
    <property type="evidence" value="ECO:0007669"/>
    <property type="project" value="UniProtKB-KW"/>
</dbReference>
<dbReference type="InterPro" id="IPR000589">
    <property type="entry name" value="Ribosomal_uS15"/>
</dbReference>
<evidence type="ECO:0000256" key="1">
    <source>
        <dbReference type="ARBA" id="ARBA00008434"/>
    </source>
</evidence>
<dbReference type="GO" id="GO:0003735">
    <property type="term" value="F:structural constituent of ribosome"/>
    <property type="evidence" value="ECO:0007669"/>
    <property type="project" value="InterPro"/>
</dbReference>
<comment type="subcellular location">
    <subcellularLocation>
        <location evidence="5">Plastid</location>
        <location evidence="5">Chloroplast</location>
    </subcellularLocation>
</comment>
<reference evidence="7" key="1">
    <citation type="journal article" date="2021" name="ACS Synth. Biol.">
        <title>Construction of DNA Tools for Hyperexpression in Marchantia Chloroplasts.</title>
        <authorList>
            <person name="Frangedakis E."/>
            <person name="Guzman-Chavez F."/>
            <person name="Rebmann M."/>
            <person name="Markel K."/>
            <person name="Yu Y."/>
            <person name="Perraki A."/>
            <person name="Tse S.W."/>
            <person name="Liu Y."/>
            <person name="Rever J."/>
            <person name="Sauret-Gueto S."/>
            <person name="Goffinet B."/>
            <person name="Schneider H."/>
            <person name="Haseloff J."/>
        </authorList>
    </citation>
    <scope>NUCLEOTIDE SEQUENCE</scope>
</reference>
<dbReference type="PANTHER" id="PTHR23321:SF26">
    <property type="entry name" value="SMALL RIBOSOMAL SUBUNIT PROTEIN US15M"/>
    <property type="match status" value="1"/>
</dbReference>
<evidence type="ECO:0000256" key="3">
    <source>
        <dbReference type="ARBA" id="ARBA00023274"/>
    </source>
</evidence>
<organism evidence="7">
    <name type="scientific">Herbertus javanicus</name>
    <dbReference type="NCBI Taxonomy" id="2846788"/>
    <lineage>
        <taxon>Eukaryota</taxon>
        <taxon>Viridiplantae</taxon>
        <taxon>Streptophyta</taxon>
        <taxon>Embryophyta</taxon>
        <taxon>Marchantiophyta</taxon>
        <taxon>Jungermanniopsida</taxon>
        <taxon>Jungermanniidae</taxon>
        <taxon>Jungermanniales</taxon>
        <taxon>Lophocoleineae</taxon>
        <taxon>Herbertaceae</taxon>
        <taxon>Herbertus</taxon>
    </lineage>
</organism>
<evidence type="ECO:0000256" key="4">
    <source>
        <dbReference type="ARBA" id="ARBA00035250"/>
    </source>
</evidence>
<dbReference type="GO" id="GO:0009507">
    <property type="term" value="C:chloroplast"/>
    <property type="evidence" value="ECO:0007669"/>
    <property type="project" value="UniProtKB-SubCell"/>
</dbReference>
<dbReference type="Gene3D" id="1.10.287.10">
    <property type="entry name" value="S15/NS1, RNA-binding"/>
    <property type="match status" value="1"/>
</dbReference>
<dbReference type="SUPFAM" id="SSF47060">
    <property type="entry name" value="S15/NS1 RNA-binding domain"/>
    <property type="match status" value="1"/>
</dbReference>
<dbReference type="GO" id="GO:0005840">
    <property type="term" value="C:ribosome"/>
    <property type="evidence" value="ECO:0007669"/>
    <property type="project" value="UniProtKB-KW"/>
</dbReference>
<name>A0A8F2XVD7_9MARC</name>
<dbReference type="InterPro" id="IPR005290">
    <property type="entry name" value="Ribosomal_uS15_bac-type"/>
</dbReference>
<evidence type="ECO:0000256" key="5">
    <source>
        <dbReference type="HAMAP-Rule" id="MF_01343"/>
    </source>
</evidence>
<geneLocation type="chloroplast" evidence="7"/>
<dbReference type="PANTHER" id="PTHR23321">
    <property type="entry name" value="RIBOSOMAL PROTEIN S15, BACTERIAL AND ORGANELLAR"/>
    <property type="match status" value="1"/>
</dbReference>
<dbReference type="EMBL" id="MW429507">
    <property type="protein sequence ID" value="QWW92916.1"/>
    <property type="molecule type" value="Genomic_DNA"/>
</dbReference>
<dbReference type="InterPro" id="IPR009068">
    <property type="entry name" value="uS15_NS1_RNA-bd_sf"/>
</dbReference>
<keyword evidence="7" id="KW-0150">Chloroplast</keyword>
<evidence type="ECO:0000256" key="6">
    <source>
        <dbReference type="RuleBase" id="RU003919"/>
    </source>
</evidence>
<dbReference type="Pfam" id="PF00312">
    <property type="entry name" value="Ribosomal_S15"/>
    <property type="match status" value="1"/>
</dbReference>
<keyword evidence="2 5" id="KW-0689">Ribosomal protein</keyword>
<gene>
    <name evidence="5 7" type="primary">rps15</name>
</gene>
<accession>A0A8F2XVD7</accession>
<protein>
    <recommendedName>
        <fullName evidence="4 5">Small ribosomal subunit protein uS15c</fullName>
    </recommendedName>
</protein>
<evidence type="ECO:0000313" key="7">
    <source>
        <dbReference type="EMBL" id="QWW92916.1"/>
    </source>
</evidence>
<keyword evidence="3 5" id="KW-0687">Ribonucleoprotein</keyword>
<dbReference type="GO" id="GO:0006412">
    <property type="term" value="P:translation"/>
    <property type="evidence" value="ECO:0007669"/>
    <property type="project" value="UniProtKB-UniRule"/>
</dbReference>
<dbReference type="HAMAP" id="MF_01343_B">
    <property type="entry name" value="Ribosomal_uS15_B"/>
    <property type="match status" value="1"/>
</dbReference>
<dbReference type="AlphaFoldDB" id="A0A8F2XVD7"/>
<keyword evidence="7" id="KW-0934">Plastid</keyword>
<evidence type="ECO:0000256" key="2">
    <source>
        <dbReference type="ARBA" id="ARBA00022980"/>
    </source>
</evidence>
<dbReference type="PROSITE" id="PS00362">
    <property type="entry name" value="RIBOSOMAL_S15"/>
    <property type="match status" value="1"/>
</dbReference>
<proteinExistence type="inferred from homology"/>
<sequence>MSTNLFIYLSSMFKKKEGSIESQIFRLTNRVIKLTYHFKTHGKDYSSQRGLWKILGKRKRLLIYLFKTNLTSYRDLTNQLGIRKLKKLTNFTNSKEKV</sequence>
<comment type="subunit">
    <text evidence="5">Part of the 30S ribosomal subunit.</text>
</comment>
<dbReference type="CDD" id="cd00677">
    <property type="entry name" value="S15_NS1_EPRS_RNA-bind"/>
    <property type="match status" value="1"/>
</dbReference>
<dbReference type="SMART" id="SM01387">
    <property type="entry name" value="Ribosomal_S15"/>
    <property type="match status" value="1"/>
</dbReference>